<evidence type="ECO:0000256" key="2">
    <source>
        <dbReference type="ARBA" id="ARBA00010242"/>
    </source>
</evidence>
<proteinExistence type="inferred from homology"/>
<name>A0A7J7GCP8_CAMSI</name>
<dbReference type="PANTHER" id="PTHR45995">
    <property type="match status" value="1"/>
</dbReference>
<organism evidence="8 9">
    <name type="scientific">Camellia sinensis</name>
    <name type="common">Tea plant</name>
    <name type="synonym">Thea sinensis</name>
    <dbReference type="NCBI Taxonomy" id="4442"/>
    <lineage>
        <taxon>Eukaryota</taxon>
        <taxon>Viridiplantae</taxon>
        <taxon>Streptophyta</taxon>
        <taxon>Embryophyta</taxon>
        <taxon>Tracheophyta</taxon>
        <taxon>Spermatophyta</taxon>
        <taxon>Magnoliopsida</taxon>
        <taxon>eudicotyledons</taxon>
        <taxon>Gunneridae</taxon>
        <taxon>Pentapetalae</taxon>
        <taxon>asterids</taxon>
        <taxon>Ericales</taxon>
        <taxon>Theaceae</taxon>
        <taxon>Camellia</taxon>
    </lineage>
</organism>
<evidence type="ECO:0000256" key="6">
    <source>
        <dbReference type="RuleBase" id="RU363014"/>
    </source>
</evidence>
<dbReference type="AlphaFoldDB" id="A0A7J7GCP8"/>
<dbReference type="EMBL" id="JACBKZ010000011">
    <property type="protein sequence ID" value="KAF5938563.1"/>
    <property type="molecule type" value="Genomic_DNA"/>
</dbReference>
<comment type="similarity">
    <text evidence="2">Belongs to the PpiC/parvulin rotamase family. PIN4 subfamily.</text>
</comment>
<feature type="domain" description="PpiC" evidence="7">
    <location>
        <begin position="133"/>
        <end position="191"/>
    </location>
</feature>
<dbReference type="InterPro" id="IPR000297">
    <property type="entry name" value="PPIase_PpiC"/>
</dbReference>
<dbReference type="GO" id="GO:0006364">
    <property type="term" value="P:rRNA processing"/>
    <property type="evidence" value="ECO:0007669"/>
    <property type="project" value="InterPro"/>
</dbReference>
<evidence type="ECO:0000256" key="1">
    <source>
        <dbReference type="ARBA" id="ARBA00000971"/>
    </source>
</evidence>
<evidence type="ECO:0000256" key="4">
    <source>
        <dbReference type="ARBA" id="ARBA00023235"/>
    </source>
</evidence>
<evidence type="ECO:0000313" key="8">
    <source>
        <dbReference type="EMBL" id="KAF5938563.1"/>
    </source>
</evidence>
<gene>
    <name evidence="8" type="ORF">HYC85_022822</name>
</gene>
<dbReference type="Proteomes" id="UP000593564">
    <property type="component" value="Unassembled WGS sequence"/>
</dbReference>
<dbReference type="GO" id="GO:0003677">
    <property type="term" value="F:DNA binding"/>
    <property type="evidence" value="ECO:0007669"/>
    <property type="project" value="InterPro"/>
</dbReference>
<keyword evidence="4 5" id="KW-0413">Isomerase</keyword>
<dbReference type="EC" id="5.2.1.8" evidence="6"/>
<accession>A0A7J7GCP8</accession>
<evidence type="ECO:0000259" key="7">
    <source>
        <dbReference type="PROSITE" id="PS50198"/>
    </source>
</evidence>
<reference evidence="9" key="1">
    <citation type="journal article" date="2020" name="Nat. Commun.">
        <title>Genome assembly of wild tea tree DASZ reveals pedigree and selection history of tea varieties.</title>
        <authorList>
            <person name="Zhang W."/>
            <person name="Zhang Y."/>
            <person name="Qiu H."/>
            <person name="Guo Y."/>
            <person name="Wan H."/>
            <person name="Zhang X."/>
            <person name="Scossa F."/>
            <person name="Alseekh S."/>
            <person name="Zhang Q."/>
            <person name="Wang P."/>
            <person name="Xu L."/>
            <person name="Schmidt M.H."/>
            <person name="Jia X."/>
            <person name="Li D."/>
            <person name="Zhu A."/>
            <person name="Guo F."/>
            <person name="Chen W."/>
            <person name="Ni D."/>
            <person name="Usadel B."/>
            <person name="Fernie A.R."/>
            <person name="Wen W."/>
        </authorList>
    </citation>
    <scope>NUCLEOTIDE SEQUENCE [LARGE SCALE GENOMIC DNA]</scope>
    <source>
        <strain evidence="9">cv. G240</strain>
    </source>
</reference>
<evidence type="ECO:0000256" key="5">
    <source>
        <dbReference type="PROSITE-ProRule" id="PRU00278"/>
    </source>
</evidence>
<comment type="caution">
    <text evidence="8">The sequence shown here is derived from an EMBL/GenBank/DDBJ whole genome shotgun (WGS) entry which is preliminary data.</text>
</comment>
<evidence type="ECO:0000313" key="9">
    <source>
        <dbReference type="Proteomes" id="UP000593564"/>
    </source>
</evidence>
<sequence length="229" mass="25105">MVACRPLMAGSSYCNREQTEQGHGSLKEPKNVTQKNPLFVLLTHAPPPSLTSLTTLRISIYNSQGVRFVFGRCCTDAVSFELARFDNWHKRSGELTVTRPITIFNGNSNSTSTIMGKDSKANESGGKGKGKQALAAEYSECPSGKKGGDLGWFPRGKMTGPFQDVAFSTPVGATSAQFKSTPAISVMLLMAHVWIPHYLVRKEEELTELDIRNMVFARAGKLTLERKAM</sequence>
<evidence type="ECO:0000256" key="3">
    <source>
        <dbReference type="ARBA" id="ARBA00023110"/>
    </source>
</evidence>
<reference evidence="8 9" key="2">
    <citation type="submission" date="2020-07" db="EMBL/GenBank/DDBJ databases">
        <title>Genome assembly of wild tea tree DASZ reveals pedigree and selection history of tea varieties.</title>
        <authorList>
            <person name="Zhang W."/>
        </authorList>
    </citation>
    <scope>NUCLEOTIDE SEQUENCE [LARGE SCALE GENOMIC DNA]</scope>
    <source>
        <strain evidence="9">cv. G240</strain>
        <tissue evidence="8">Leaf</tissue>
    </source>
</reference>
<dbReference type="InterPro" id="IPR046357">
    <property type="entry name" value="PPIase_dom_sf"/>
</dbReference>
<comment type="catalytic activity">
    <reaction evidence="1 6">
        <text>[protein]-peptidylproline (omega=180) = [protein]-peptidylproline (omega=0)</text>
        <dbReference type="Rhea" id="RHEA:16237"/>
        <dbReference type="Rhea" id="RHEA-COMP:10747"/>
        <dbReference type="Rhea" id="RHEA-COMP:10748"/>
        <dbReference type="ChEBI" id="CHEBI:83833"/>
        <dbReference type="ChEBI" id="CHEBI:83834"/>
        <dbReference type="EC" id="5.2.1.8"/>
    </reaction>
</comment>
<dbReference type="Pfam" id="PF00639">
    <property type="entry name" value="Rotamase"/>
    <property type="match status" value="1"/>
</dbReference>
<protein>
    <recommendedName>
        <fullName evidence="6">Peptidyl-prolyl cis-trans isomerase</fullName>
        <ecNumber evidence="6">5.2.1.8</ecNumber>
    </recommendedName>
</protein>
<dbReference type="SUPFAM" id="SSF54534">
    <property type="entry name" value="FKBP-like"/>
    <property type="match status" value="1"/>
</dbReference>
<keyword evidence="3 5" id="KW-0697">Rotamase</keyword>
<dbReference type="GO" id="GO:0003755">
    <property type="term" value="F:peptidyl-prolyl cis-trans isomerase activity"/>
    <property type="evidence" value="ECO:0007669"/>
    <property type="project" value="UniProtKB-UniRule"/>
</dbReference>
<dbReference type="PROSITE" id="PS50198">
    <property type="entry name" value="PPIC_PPIASE_2"/>
    <property type="match status" value="1"/>
</dbReference>
<keyword evidence="9" id="KW-1185">Reference proteome</keyword>
<dbReference type="Gene3D" id="3.10.50.40">
    <property type="match status" value="1"/>
</dbReference>
<dbReference type="InterPro" id="IPR043323">
    <property type="entry name" value="PIN4"/>
</dbReference>